<accession>A0A387BLQ6</accession>
<dbReference type="OrthoDB" id="2240371at2"/>
<feature type="transmembrane region" description="Helical" evidence="1">
    <location>
        <begin position="126"/>
        <end position="146"/>
    </location>
</feature>
<feature type="transmembrane region" description="Helical" evidence="1">
    <location>
        <begin position="243"/>
        <end position="264"/>
    </location>
</feature>
<feature type="transmembrane region" description="Helical" evidence="1">
    <location>
        <begin position="407"/>
        <end position="426"/>
    </location>
</feature>
<feature type="transmembrane region" description="Helical" evidence="1">
    <location>
        <begin position="44"/>
        <end position="66"/>
    </location>
</feature>
<protein>
    <submittedName>
        <fullName evidence="2">Permease</fullName>
    </submittedName>
</protein>
<feature type="transmembrane region" description="Helical" evidence="1">
    <location>
        <begin position="181"/>
        <end position="198"/>
    </location>
</feature>
<keyword evidence="1" id="KW-0812">Transmembrane</keyword>
<dbReference type="AlphaFoldDB" id="A0A387BLQ6"/>
<feature type="transmembrane region" description="Helical" evidence="1">
    <location>
        <begin position="204"/>
        <end position="231"/>
    </location>
</feature>
<keyword evidence="3" id="KW-1185">Reference proteome</keyword>
<dbReference type="Proteomes" id="UP000269374">
    <property type="component" value="Chromosome"/>
</dbReference>
<evidence type="ECO:0000313" key="3">
    <source>
        <dbReference type="Proteomes" id="UP000269374"/>
    </source>
</evidence>
<reference evidence="2 3" key="1">
    <citation type="submission" date="2018-09" db="EMBL/GenBank/DDBJ databases">
        <title>Genome sequencing of strain 1JSPR-7.</title>
        <authorList>
            <person name="Heo J."/>
            <person name="Kim S.-J."/>
            <person name="Kwon S.-W."/>
        </authorList>
    </citation>
    <scope>NUCLEOTIDE SEQUENCE [LARGE SCALE GENOMIC DNA]</scope>
    <source>
        <strain evidence="2 3">1JSPR-7</strain>
    </source>
</reference>
<keyword evidence="1" id="KW-1133">Transmembrane helix</keyword>
<feature type="transmembrane region" description="Helical" evidence="1">
    <location>
        <begin position="152"/>
        <end position="169"/>
    </location>
</feature>
<gene>
    <name evidence="2" type="ORF">D7I46_04575</name>
</gene>
<name>A0A387BLQ6_9LACT</name>
<dbReference type="EMBL" id="CP032627">
    <property type="protein sequence ID" value="AYG01920.1"/>
    <property type="molecule type" value="Genomic_DNA"/>
</dbReference>
<feature type="transmembrane region" description="Helical" evidence="1">
    <location>
        <begin position="376"/>
        <end position="395"/>
    </location>
</feature>
<feature type="transmembrane region" description="Helical" evidence="1">
    <location>
        <begin position="12"/>
        <end position="32"/>
    </location>
</feature>
<proteinExistence type="predicted"/>
<feature type="transmembrane region" description="Helical" evidence="1">
    <location>
        <begin position="432"/>
        <end position="449"/>
    </location>
</feature>
<organism evidence="2 3">
    <name type="scientific">Lactococcus allomyrinae</name>
    <dbReference type="NCBI Taxonomy" id="2419773"/>
    <lineage>
        <taxon>Bacteria</taxon>
        <taxon>Bacillati</taxon>
        <taxon>Bacillota</taxon>
        <taxon>Bacilli</taxon>
        <taxon>Lactobacillales</taxon>
        <taxon>Streptococcaceae</taxon>
        <taxon>Lactococcus</taxon>
    </lineage>
</organism>
<sequence length="463" mass="52840">MMVFVTYTDTGFVNPIDVILTIFVLYLFFRVIDRGLRKLSVRQLKGIIALSVIGVAVSALLNVILIRVQLFGDVQICITMARQLVQGNFNWSEWILQYKNLVPLTILYSVFMRVGQFLHLGFNPIFLAYNIALLLGSIILIIATLWHKNPRAAAFAALLSIIVPSFYGFTIQVGYTDGASIFALALLLFFLECGRLNWWKLLIIALVFAYGYLMRPNLIIALVALVIIGLFTYKTQRNVYRKVVQLFIASIVGLLLAIGAGKVLDANYHYNSTNPDEFPIAHWIYMGLNQQKFGEYNRCDRSYTLHHIGFSSAQSADVSGIATRLASYNPETFIFHLFVKYGVLWREGTFQTLTDYQKTYIFAPKFYLEHISAIRLIFQVFSKALIALFLIAVGLRFLSNKMLAKDSLLFALLTIFGISLFHTLIWEVKTRYQFMTFGLLFFVGVYSLIEHFEKVSIMNSHIE</sequence>
<keyword evidence="1" id="KW-0472">Membrane</keyword>
<evidence type="ECO:0000256" key="1">
    <source>
        <dbReference type="SAM" id="Phobius"/>
    </source>
</evidence>
<dbReference type="KEGG" id="lact:D7I46_04575"/>
<evidence type="ECO:0000313" key="2">
    <source>
        <dbReference type="EMBL" id="AYG01920.1"/>
    </source>
</evidence>